<feature type="region of interest" description="Disordered" evidence="1">
    <location>
        <begin position="33"/>
        <end position="169"/>
    </location>
</feature>
<feature type="compositionally biased region" description="Basic residues" evidence="1">
    <location>
        <begin position="159"/>
        <end position="169"/>
    </location>
</feature>
<reference evidence="2" key="1">
    <citation type="submission" date="2023-03" db="EMBL/GenBank/DDBJ databases">
        <authorList>
            <person name="Julca I."/>
        </authorList>
    </citation>
    <scope>NUCLEOTIDE SEQUENCE</scope>
</reference>
<gene>
    <name evidence="2" type="ORF">OLC1_LOCUS8964</name>
</gene>
<proteinExistence type="predicted"/>
<evidence type="ECO:0000313" key="3">
    <source>
        <dbReference type="Proteomes" id="UP001161247"/>
    </source>
</evidence>
<feature type="compositionally biased region" description="Basic and acidic residues" evidence="1">
    <location>
        <begin position="35"/>
        <end position="74"/>
    </location>
</feature>
<dbReference type="EMBL" id="OX459120">
    <property type="protein sequence ID" value="CAI9098844.1"/>
    <property type="molecule type" value="Genomic_DNA"/>
</dbReference>
<organism evidence="2 3">
    <name type="scientific">Oldenlandia corymbosa var. corymbosa</name>
    <dbReference type="NCBI Taxonomy" id="529605"/>
    <lineage>
        <taxon>Eukaryota</taxon>
        <taxon>Viridiplantae</taxon>
        <taxon>Streptophyta</taxon>
        <taxon>Embryophyta</taxon>
        <taxon>Tracheophyta</taxon>
        <taxon>Spermatophyta</taxon>
        <taxon>Magnoliopsida</taxon>
        <taxon>eudicotyledons</taxon>
        <taxon>Gunneridae</taxon>
        <taxon>Pentapetalae</taxon>
        <taxon>asterids</taxon>
        <taxon>lamiids</taxon>
        <taxon>Gentianales</taxon>
        <taxon>Rubiaceae</taxon>
        <taxon>Rubioideae</taxon>
        <taxon>Spermacoceae</taxon>
        <taxon>Hedyotis-Oldenlandia complex</taxon>
        <taxon>Oldenlandia</taxon>
    </lineage>
</organism>
<accession>A0AAV1CVT8</accession>
<name>A0AAV1CVT8_OLDCO</name>
<dbReference type="Proteomes" id="UP001161247">
    <property type="component" value="Chromosome 3"/>
</dbReference>
<feature type="compositionally biased region" description="Polar residues" evidence="1">
    <location>
        <begin position="105"/>
        <end position="116"/>
    </location>
</feature>
<sequence length="169" mass="19011">MGQNSRGINWADKFQNGSRSYSNTYIYMGFNRQQKKNENRDKSTWISKKDTTKGKAETSNKAEVLDMAQMEKDSTIPAVQDPSLSNEPRLPKEKTISKPSVEENCCTNNNSITTDSNHNKIGIYTMVNLPHPGRTPKSKESLPNYSSNLGKPPDQSKHFSLKSKLKIKG</sequence>
<evidence type="ECO:0000313" key="2">
    <source>
        <dbReference type="EMBL" id="CAI9098844.1"/>
    </source>
</evidence>
<evidence type="ECO:0000256" key="1">
    <source>
        <dbReference type="SAM" id="MobiDB-lite"/>
    </source>
</evidence>
<protein>
    <submittedName>
        <fullName evidence="2">OLC1v1035565C1</fullName>
    </submittedName>
</protein>
<dbReference type="AlphaFoldDB" id="A0AAV1CVT8"/>
<keyword evidence="3" id="KW-1185">Reference proteome</keyword>